<gene>
    <name evidence="1" type="primary">LOC114332164</name>
</gene>
<dbReference type="RefSeq" id="XP_028137704.1">
    <property type="nucleotide sequence ID" value="XM_028281903.1"/>
</dbReference>
<organism evidence="1">
    <name type="scientific">Diabrotica virgifera virgifera</name>
    <name type="common">western corn rootworm</name>
    <dbReference type="NCBI Taxonomy" id="50390"/>
    <lineage>
        <taxon>Eukaryota</taxon>
        <taxon>Metazoa</taxon>
        <taxon>Ecdysozoa</taxon>
        <taxon>Arthropoda</taxon>
        <taxon>Hexapoda</taxon>
        <taxon>Insecta</taxon>
        <taxon>Pterygota</taxon>
        <taxon>Neoptera</taxon>
        <taxon>Endopterygota</taxon>
        <taxon>Coleoptera</taxon>
        <taxon>Polyphaga</taxon>
        <taxon>Cucujiformia</taxon>
        <taxon>Chrysomeloidea</taxon>
        <taxon>Chrysomelidae</taxon>
        <taxon>Galerucinae</taxon>
        <taxon>Diabroticina</taxon>
        <taxon>Diabroticites</taxon>
        <taxon>Diabrotica</taxon>
    </lineage>
</organism>
<name>A0A6P7FN27_DIAVI</name>
<sequence length="182" mass="21381">MEWTKEIVSEIIDMYRQRPCLWKIKDKRYYKLLLFTRDQDTPLDTLDNVESFKCSNPQDTNYDQNNDEDVLQDLEASTSTGSTGKQNTLVRLKQPFENNKKRKNESESDMREFVKACTTTLNTPEKEYDEFDNICMAFAAKMRKMDPIQQIWTESLMHKIVTYGLLGKLNDNMDIVDTGYNS</sequence>
<dbReference type="OrthoDB" id="10051975at2759"/>
<accession>A0A6P7FN27</accession>
<proteinExistence type="predicted"/>
<dbReference type="AlphaFoldDB" id="A0A6P7FN27"/>
<evidence type="ECO:0000313" key="1">
    <source>
        <dbReference type="RefSeq" id="XP_028137704.1"/>
    </source>
</evidence>
<reference evidence="1" key="1">
    <citation type="submission" date="2025-08" db="UniProtKB">
        <authorList>
            <consortium name="RefSeq"/>
        </authorList>
    </citation>
    <scope>IDENTIFICATION</scope>
    <source>
        <tissue evidence="1">Whole insect</tissue>
    </source>
</reference>
<protein>
    <submittedName>
        <fullName evidence="1">Uncharacterized protein LOC114332164</fullName>
    </submittedName>
</protein>
<dbReference type="InParanoid" id="A0A6P7FN27"/>